<accession>A0AAX6QIN0</accession>
<dbReference type="PANTHER" id="PTHR21533:SF17">
    <property type="entry name" value="PROTEIN CHIBBY HOMOLOG 3"/>
    <property type="match status" value="1"/>
</dbReference>
<dbReference type="AlphaFoldDB" id="A0AAX6QIN0"/>
<evidence type="ECO:0000313" key="3">
    <source>
        <dbReference type="RefSeq" id="XP_012920642.1"/>
    </source>
</evidence>
<gene>
    <name evidence="3" type="primary">Cby3</name>
</gene>
<name>A0AAX6QIN0_HETGA</name>
<feature type="region of interest" description="Disordered" evidence="1">
    <location>
        <begin position="118"/>
        <end position="143"/>
    </location>
</feature>
<evidence type="ECO:0000256" key="1">
    <source>
        <dbReference type="SAM" id="MobiDB-lite"/>
    </source>
</evidence>
<dbReference type="GeneID" id="101721044"/>
<dbReference type="RefSeq" id="XP_012920642.1">
    <property type="nucleotide sequence ID" value="XM_013065188.2"/>
</dbReference>
<dbReference type="InterPro" id="IPR028118">
    <property type="entry name" value="Chibby_fam"/>
</dbReference>
<dbReference type="CDD" id="cd07429">
    <property type="entry name" value="Cby_like"/>
    <property type="match status" value="1"/>
</dbReference>
<dbReference type="CTD" id="646019"/>
<evidence type="ECO:0000313" key="2">
    <source>
        <dbReference type="Proteomes" id="UP000694906"/>
    </source>
</evidence>
<keyword evidence="2" id="KW-1185">Reference proteome</keyword>
<sequence>MGLGLQQVGTSTTSSSAPGSPWSFRSPGPRALEGCACLALGPAGRLWAQLQRLCANHFSRRFSPRRPPLRRFSSMSTFYLLDLRTRQAELGLDYGEPRMRLGDAALVFRGGRWAAEGQQAEVRPFPPTSPPRRPRGPRAQSQALQEENNYLKLQQELLMDMLVETTARAHLLEKQLEPAGAAARAWRKKIVRLGNRSCIGRLEIPKPLLQIPGTQLTAGDNLPTAKDSFPEPLTLPSASTLPSIPFRPSLRH</sequence>
<reference evidence="3" key="1">
    <citation type="submission" date="2025-08" db="UniProtKB">
        <authorList>
            <consortium name="RefSeq"/>
        </authorList>
    </citation>
    <scope>IDENTIFICATION</scope>
</reference>
<dbReference type="PANTHER" id="PTHR21533">
    <property type="entry name" value="LEUCINE-RICH PROTEIN"/>
    <property type="match status" value="1"/>
</dbReference>
<protein>
    <submittedName>
        <fullName evidence="3">Protein chibby homolog 3 isoform X1</fullName>
    </submittedName>
</protein>
<proteinExistence type="predicted"/>
<organism evidence="2 3">
    <name type="scientific">Heterocephalus glaber</name>
    <name type="common">Naked mole rat</name>
    <dbReference type="NCBI Taxonomy" id="10181"/>
    <lineage>
        <taxon>Eukaryota</taxon>
        <taxon>Metazoa</taxon>
        <taxon>Chordata</taxon>
        <taxon>Craniata</taxon>
        <taxon>Vertebrata</taxon>
        <taxon>Euteleostomi</taxon>
        <taxon>Mammalia</taxon>
        <taxon>Eutheria</taxon>
        <taxon>Euarchontoglires</taxon>
        <taxon>Glires</taxon>
        <taxon>Rodentia</taxon>
        <taxon>Hystricomorpha</taxon>
        <taxon>Bathyergidae</taxon>
        <taxon>Heterocephalus</taxon>
    </lineage>
</organism>
<dbReference type="Pfam" id="PF14645">
    <property type="entry name" value="Chibby"/>
    <property type="match status" value="1"/>
</dbReference>
<dbReference type="Proteomes" id="UP000694906">
    <property type="component" value="Unplaced"/>
</dbReference>
<feature type="region of interest" description="Disordered" evidence="1">
    <location>
        <begin position="1"/>
        <end position="24"/>
    </location>
</feature>
<feature type="region of interest" description="Disordered" evidence="1">
    <location>
        <begin position="219"/>
        <end position="252"/>
    </location>
</feature>